<protein>
    <recommendedName>
        <fullName evidence="5">PNPLA domain-containing protein</fullName>
    </recommendedName>
</protein>
<evidence type="ECO:0008006" key="5">
    <source>
        <dbReference type="Google" id="ProtNLM"/>
    </source>
</evidence>
<accession>A0A2P7QW85</accession>
<dbReference type="GO" id="GO:0004623">
    <property type="term" value="F:phospholipase A2 activity"/>
    <property type="evidence" value="ECO:0007669"/>
    <property type="project" value="TreeGrafter"/>
</dbReference>
<dbReference type="EMBL" id="PXYI01000002">
    <property type="protein sequence ID" value="PSJ42223.1"/>
    <property type="molecule type" value="Genomic_DNA"/>
</dbReference>
<feature type="transmembrane region" description="Helical" evidence="2">
    <location>
        <begin position="439"/>
        <end position="459"/>
    </location>
</feature>
<evidence type="ECO:0000256" key="1">
    <source>
        <dbReference type="SAM" id="MobiDB-lite"/>
    </source>
</evidence>
<dbReference type="Proteomes" id="UP000241167">
    <property type="component" value="Unassembled WGS sequence"/>
</dbReference>
<reference evidence="3 4" key="1">
    <citation type="submission" date="2018-03" db="EMBL/GenBank/DDBJ databases">
        <title>The draft genome of Sphingosinicella sp. GL-C-18.</title>
        <authorList>
            <person name="Liu L."/>
            <person name="Li L."/>
            <person name="Liang L."/>
            <person name="Zhang X."/>
            <person name="Wang T."/>
        </authorList>
    </citation>
    <scope>NUCLEOTIDE SEQUENCE [LARGE SCALE GENOMIC DNA]</scope>
    <source>
        <strain evidence="3 4">GL-C-18</strain>
    </source>
</reference>
<dbReference type="SUPFAM" id="SSF52151">
    <property type="entry name" value="FabD/lysophospholipase-like"/>
    <property type="match status" value="1"/>
</dbReference>
<dbReference type="InterPro" id="IPR016035">
    <property type="entry name" value="Acyl_Trfase/lysoPLipase"/>
</dbReference>
<feature type="transmembrane region" description="Helical" evidence="2">
    <location>
        <begin position="317"/>
        <end position="338"/>
    </location>
</feature>
<feature type="transmembrane region" description="Helical" evidence="2">
    <location>
        <begin position="276"/>
        <end position="305"/>
    </location>
</feature>
<dbReference type="Gene3D" id="3.40.1090.10">
    <property type="entry name" value="Cytosolic phospholipase A2 catalytic domain"/>
    <property type="match status" value="2"/>
</dbReference>
<feature type="compositionally biased region" description="Gly residues" evidence="1">
    <location>
        <begin position="135"/>
        <end position="146"/>
    </location>
</feature>
<proteinExistence type="predicted"/>
<evidence type="ECO:0000256" key="2">
    <source>
        <dbReference type="SAM" id="Phobius"/>
    </source>
</evidence>
<feature type="region of interest" description="Disordered" evidence="1">
    <location>
        <begin position="84"/>
        <end position="169"/>
    </location>
</feature>
<evidence type="ECO:0000313" key="3">
    <source>
        <dbReference type="EMBL" id="PSJ42223.1"/>
    </source>
</evidence>
<dbReference type="PANTHER" id="PTHR10728:SF40">
    <property type="entry name" value="PATATIN FAMILY PROTEIN"/>
    <property type="match status" value="1"/>
</dbReference>
<keyword evidence="2" id="KW-0812">Transmembrane</keyword>
<feature type="transmembrane region" description="Helical" evidence="2">
    <location>
        <begin position="350"/>
        <end position="370"/>
    </location>
</feature>
<keyword evidence="2" id="KW-1133">Transmembrane helix</keyword>
<dbReference type="GO" id="GO:0005829">
    <property type="term" value="C:cytosol"/>
    <property type="evidence" value="ECO:0007669"/>
    <property type="project" value="TreeGrafter"/>
</dbReference>
<dbReference type="AlphaFoldDB" id="A0A2P7QW85"/>
<evidence type="ECO:0000313" key="4">
    <source>
        <dbReference type="Proteomes" id="UP000241167"/>
    </source>
</evidence>
<name>A0A2P7QW85_9SPHN</name>
<gene>
    <name evidence="3" type="ORF">C7I55_08300</name>
</gene>
<sequence length="907" mass="97576">MSVIGSLIRFVFGGRWGKKRQLFYFEDILPYELAAINERRARKQSPKGPVVALESGDRPEFGEPRAPIFVDWLEGSDRYVEAQHLRKQGDEYSRRRAGPEAEPRSPDPGKLFFDASTLRGGLLNRSSVGTSANPGGHGGAGVNGAGDGHRNGGLPPNYFGFDGKNPDKGKMRPRPVPCTATGLALSGGGIRSAAVCLGALQALDQDGRLDAVDYLSTVSGGGYIGASASAALSRTGGGHFPFGGDVADTPELAHLRNYSNYLMPRGRSRLRNVGEVVVLVLRGLVANLFMALSFLLLAAGLSLLLLPLLGANPWAPVLWSAAALAVLLLVWAALRAVAALDWLTGDTRGALLRSAHALLLAGIALAFIAAQPGAVQTFRSLLVDRSLAELLLMTNGVGPALATLAALVSAFSGAIGRYLETSRRSRRVRTFVLRGASQLALAAASLVLPLALWCVFLWLCATASDNFLIRATDGLARDLLSPASRWPSLTLLTRVQDSPAAIYLALGLAGVAGQVALTPNAYSLHRLYRDRLSKAFLFKSVPGNVWREPKALDGIKLSDLAASNGPYPIINAAMNVQGSAEANRRGRDADFFIFTPGFVGSDLTSYAAAAPSGIAAYAGALHMERIDPRLDLATAMAISGAAISANMGSSTVRLMSPTLALLNVRLGYWMINPRSLAGGGKVSNALLGITRGVYESLFLLREMLNLHDERSSHIVLTDGGHIENLGLYELLKRGCELIVAIDAEADPTLSFGSLLKLERYARIDLGVRIVLPWEEMAEKARKTSEDILAGTRTCEFGPHCAVGRIIYQNGSEGILLYFKSTLTGDEKDYVIDYKKRNADFPHETTGDQFFTEEQFEMYRALGFHMVSGFLDGSDEFVCTTRWRPNADADALRQRILSLLPRRHSGTR</sequence>
<dbReference type="PANTHER" id="PTHR10728">
    <property type="entry name" value="CYTOSOLIC PHOSPHOLIPASE A2"/>
    <property type="match status" value="1"/>
</dbReference>
<dbReference type="GO" id="GO:0046475">
    <property type="term" value="P:glycerophospholipid catabolic process"/>
    <property type="evidence" value="ECO:0007669"/>
    <property type="project" value="TreeGrafter"/>
</dbReference>
<organism evidence="3 4">
    <name type="scientific">Allosphingosinicella deserti</name>
    <dbReference type="NCBI Taxonomy" id="2116704"/>
    <lineage>
        <taxon>Bacteria</taxon>
        <taxon>Pseudomonadati</taxon>
        <taxon>Pseudomonadota</taxon>
        <taxon>Alphaproteobacteria</taxon>
        <taxon>Sphingomonadales</taxon>
        <taxon>Sphingomonadaceae</taxon>
        <taxon>Allosphingosinicella</taxon>
    </lineage>
</organism>
<comment type="caution">
    <text evidence="3">The sequence shown here is derived from an EMBL/GenBank/DDBJ whole genome shotgun (WGS) entry which is preliminary data.</text>
</comment>
<feature type="transmembrane region" description="Helical" evidence="2">
    <location>
        <begin position="390"/>
        <end position="419"/>
    </location>
</feature>
<feature type="compositionally biased region" description="Basic and acidic residues" evidence="1">
    <location>
        <begin position="84"/>
        <end position="107"/>
    </location>
</feature>
<keyword evidence="2" id="KW-0472">Membrane</keyword>
<keyword evidence="4" id="KW-1185">Reference proteome</keyword>